<dbReference type="SUPFAM" id="SSF53850">
    <property type="entry name" value="Periplasmic binding protein-like II"/>
    <property type="match status" value="1"/>
</dbReference>
<evidence type="ECO:0000256" key="4">
    <source>
        <dbReference type="ARBA" id="ARBA00023163"/>
    </source>
</evidence>
<dbReference type="Gene3D" id="1.10.10.10">
    <property type="entry name" value="Winged helix-like DNA-binding domain superfamily/Winged helix DNA-binding domain"/>
    <property type="match status" value="1"/>
</dbReference>
<evidence type="ECO:0000256" key="3">
    <source>
        <dbReference type="ARBA" id="ARBA00023125"/>
    </source>
</evidence>
<name>A0A1X7DHG8_TRICW</name>
<dbReference type="InterPro" id="IPR036388">
    <property type="entry name" value="WH-like_DNA-bd_sf"/>
</dbReference>
<dbReference type="PROSITE" id="PS50931">
    <property type="entry name" value="HTH_LYSR"/>
    <property type="match status" value="1"/>
</dbReference>
<evidence type="ECO:0000259" key="5">
    <source>
        <dbReference type="PROSITE" id="PS50931"/>
    </source>
</evidence>
<dbReference type="InterPro" id="IPR000847">
    <property type="entry name" value="LysR_HTH_N"/>
</dbReference>
<gene>
    <name evidence="6" type="ORF">SAMN06295900_103216</name>
</gene>
<protein>
    <submittedName>
        <fullName evidence="6">LysR family transcriptional regulator, regulator for metE and metH</fullName>
    </submittedName>
</protein>
<dbReference type="STRING" id="28094.SAMN06295900_103216"/>
<dbReference type="Pfam" id="PF00126">
    <property type="entry name" value="HTH_1"/>
    <property type="match status" value="1"/>
</dbReference>
<reference evidence="7" key="1">
    <citation type="submission" date="2017-04" db="EMBL/GenBank/DDBJ databases">
        <authorList>
            <person name="Varghese N."/>
            <person name="Submissions S."/>
        </authorList>
    </citation>
    <scope>NUCLEOTIDE SEQUENCE [LARGE SCALE GENOMIC DNA]</scope>
    <source>
        <strain evidence="7">Ballard 720</strain>
    </source>
</reference>
<dbReference type="InterPro" id="IPR036390">
    <property type="entry name" value="WH_DNA-bd_sf"/>
</dbReference>
<dbReference type="InterPro" id="IPR005119">
    <property type="entry name" value="LysR_subst-bd"/>
</dbReference>
<accession>A0A1X7DHG8</accession>
<dbReference type="PANTHER" id="PTHR30126:SF25">
    <property type="entry name" value="HTH-TYPE TRANSCRIPTIONAL REGULATOR METR"/>
    <property type="match status" value="1"/>
</dbReference>
<dbReference type="GO" id="GO:0003700">
    <property type="term" value="F:DNA-binding transcription factor activity"/>
    <property type="evidence" value="ECO:0007669"/>
    <property type="project" value="InterPro"/>
</dbReference>
<feature type="domain" description="HTH lysR-type" evidence="5">
    <location>
        <begin position="2"/>
        <end position="59"/>
    </location>
</feature>
<dbReference type="OrthoDB" id="155872at2"/>
<evidence type="ECO:0000313" key="6">
    <source>
        <dbReference type="EMBL" id="SMF15556.1"/>
    </source>
</evidence>
<dbReference type="Pfam" id="PF03466">
    <property type="entry name" value="LysR_substrate"/>
    <property type="match status" value="1"/>
</dbReference>
<keyword evidence="2" id="KW-0805">Transcription regulation</keyword>
<dbReference type="PRINTS" id="PR00039">
    <property type="entry name" value="HTHLYSR"/>
</dbReference>
<organism evidence="6 7">
    <name type="scientific">Trinickia caryophylli</name>
    <name type="common">Paraburkholderia caryophylli</name>
    <dbReference type="NCBI Taxonomy" id="28094"/>
    <lineage>
        <taxon>Bacteria</taxon>
        <taxon>Pseudomonadati</taxon>
        <taxon>Pseudomonadota</taxon>
        <taxon>Betaproteobacteria</taxon>
        <taxon>Burkholderiales</taxon>
        <taxon>Burkholderiaceae</taxon>
        <taxon>Trinickia</taxon>
    </lineage>
</organism>
<dbReference type="AlphaFoldDB" id="A0A1X7DHG8"/>
<dbReference type="GO" id="GO:0000976">
    <property type="term" value="F:transcription cis-regulatory region binding"/>
    <property type="evidence" value="ECO:0007669"/>
    <property type="project" value="TreeGrafter"/>
</dbReference>
<proteinExistence type="inferred from homology"/>
<dbReference type="EMBL" id="FXAH01000003">
    <property type="protein sequence ID" value="SMF15556.1"/>
    <property type="molecule type" value="Genomic_DNA"/>
</dbReference>
<sequence>MLDRQQLAVLLEVDRLGSVTAAAERLNVTQSALSHMVRKMEEQHGVQIWTKNGRALRFTQAGEYLIALAQRVLPQIDHAERVLVDFAQGRRGALRVGMECHPCQKWLSRLTPRYLAAWPDVDFDVRTAFRFDGVAALAGHEIDLLVTPDPVDLPDIRFTPVIDYELVLVVHEAHPLAARAFAQPRDLLGEELITVPVSEDRLDIYTRFLIPAHCKPKSHRTAEATDLMLQLVAAGRGVSVLPDWLVHEEGAELPIRAVQLGKRGIGKSINLGVRRGEEAIAYIAGFVAIAREMGVSRA</sequence>
<dbReference type="GeneID" id="95548570"/>
<dbReference type="PANTHER" id="PTHR30126">
    <property type="entry name" value="HTH-TYPE TRANSCRIPTIONAL REGULATOR"/>
    <property type="match status" value="1"/>
</dbReference>
<evidence type="ECO:0000256" key="2">
    <source>
        <dbReference type="ARBA" id="ARBA00023015"/>
    </source>
</evidence>
<dbReference type="Gene3D" id="3.40.190.10">
    <property type="entry name" value="Periplasmic binding protein-like II"/>
    <property type="match status" value="1"/>
</dbReference>
<dbReference type="SUPFAM" id="SSF46785">
    <property type="entry name" value="Winged helix' DNA-binding domain"/>
    <property type="match status" value="1"/>
</dbReference>
<evidence type="ECO:0000313" key="7">
    <source>
        <dbReference type="Proteomes" id="UP000192911"/>
    </source>
</evidence>
<evidence type="ECO:0000256" key="1">
    <source>
        <dbReference type="ARBA" id="ARBA00009437"/>
    </source>
</evidence>
<dbReference type="Proteomes" id="UP000192911">
    <property type="component" value="Unassembled WGS sequence"/>
</dbReference>
<dbReference type="RefSeq" id="WP_085225901.1">
    <property type="nucleotide sequence ID" value="NZ_BSQD01000003.1"/>
</dbReference>
<keyword evidence="7" id="KW-1185">Reference proteome</keyword>
<keyword evidence="3" id="KW-0238">DNA-binding</keyword>
<keyword evidence="4" id="KW-0804">Transcription</keyword>
<comment type="similarity">
    <text evidence="1">Belongs to the LysR transcriptional regulatory family.</text>
</comment>